<evidence type="ECO:0000256" key="7">
    <source>
        <dbReference type="ARBA" id="ARBA00023136"/>
    </source>
</evidence>
<dbReference type="GO" id="GO:0015385">
    <property type="term" value="F:sodium:proton antiporter activity"/>
    <property type="evidence" value="ECO:0007669"/>
    <property type="project" value="UniProtKB-UniRule"/>
</dbReference>
<sequence>MIRKAKKGIKAIRIISAKAIRPFEEFFKMESSGGILLLIATVAALIWANSPWKPIYDALFGAKFTIGFDGLALSKPLILWINDGLMAIFFLVVGLEIKREIVAGELSSIRKAALPVGAAVGGMVVPALIFTWFNAGSDAISGWGIPMATDIAFALGCISLVGRSVPRNLALFLTALAIVDDIGAVLVIALFYTAHISVKALAAALIVALILFIGCKLKVQKISFYLILGGVFWLAILKSGIHATIAGVILGMLIPVESDSQEASVLHKLEHSLHPWVTYLIMPVFALANAGVEINLGNLASQLKTSVFLGIILGLFLGKQIGIAGFSYIMVKAKLAVLPRDVHWRHIYGAGILGGIGFTMSLFIASLAFINPDLLSTAKIAIITGSAVSATAGMIFLRLAGRELPNKKTSPV</sequence>
<dbReference type="Pfam" id="PF06965">
    <property type="entry name" value="Na_H_antiport_1"/>
    <property type="match status" value="1"/>
</dbReference>
<accession>A0A0L6VYZ1</accession>
<dbReference type="NCBIfam" id="NF007111">
    <property type="entry name" value="PRK09560.1"/>
    <property type="match status" value="1"/>
</dbReference>
<evidence type="ECO:0000256" key="2">
    <source>
        <dbReference type="ARBA" id="ARBA00022449"/>
    </source>
</evidence>
<feature type="transmembrane region" description="Helical" evidence="9">
    <location>
        <begin position="169"/>
        <end position="192"/>
    </location>
</feature>
<dbReference type="InterPro" id="IPR023171">
    <property type="entry name" value="Na/H_antiporter_dom_sf"/>
</dbReference>
<feature type="transmembrane region" description="Helical" evidence="9">
    <location>
        <begin position="77"/>
        <end position="95"/>
    </location>
</feature>
<keyword evidence="4 9" id="KW-0812">Transmembrane</keyword>
<keyword evidence="9" id="KW-0406">Ion transport</keyword>
<keyword evidence="7 9" id="KW-0472">Membrane</keyword>
<keyword evidence="8 9" id="KW-0739">Sodium transport</keyword>
<evidence type="ECO:0000313" key="10">
    <source>
        <dbReference type="EMBL" id="KNZ68547.1"/>
    </source>
</evidence>
<comment type="catalytic activity">
    <reaction evidence="9">
        <text>Na(+)(in) + 2 H(+)(out) = Na(+)(out) + 2 H(+)(in)</text>
        <dbReference type="Rhea" id="RHEA:29251"/>
        <dbReference type="ChEBI" id="CHEBI:15378"/>
        <dbReference type="ChEBI" id="CHEBI:29101"/>
    </reaction>
</comment>
<dbReference type="NCBIfam" id="NF007112">
    <property type="entry name" value="PRK09561.1"/>
    <property type="match status" value="1"/>
</dbReference>
<dbReference type="PANTHER" id="PTHR30341">
    <property type="entry name" value="SODIUM ION/PROTON ANTIPORTER NHAA-RELATED"/>
    <property type="match status" value="1"/>
</dbReference>
<feature type="transmembrane region" description="Helical" evidence="9">
    <location>
        <begin position="116"/>
        <end position="134"/>
    </location>
</feature>
<name>A0A0L6VYZ1_9FIRM</name>
<dbReference type="AlphaFoldDB" id="A0A0L6VYZ1"/>
<dbReference type="PATRIC" id="fig|281456.6.peg.3009"/>
<comment type="function">
    <text evidence="9">Na(+)/H(+) antiporter that extrudes sodium in exchange for external protons.</text>
</comment>
<comment type="subcellular location">
    <subcellularLocation>
        <location evidence="1">Cell inner membrane</location>
        <topology evidence="1">Multi-pass membrane protein</topology>
    </subcellularLocation>
    <subcellularLocation>
        <location evidence="9">Cell membrane</location>
        <topology evidence="9">Multi-pass membrane protein</topology>
    </subcellularLocation>
</comment>
<feature type="transmembrane region" description="Helical" evidence="9">
    <location>
        <begin position="31"/>
        <end position="48"/>
    </location>
</feature>
<evidence type="ECO:0000256" key="3">
    <source>
        <dbReference type="ARBA" id="ARBA00022475"/>
    </source>
</evidence>
<dbReference type="NCBIfam" id="TIGR00773">
    <property type="entry name" value="NhaA"/>
    <property type="match status" value="1"/>
</dbReference>
<evidence type="ECO:0000256" key="8">
    <source>
        <dbReference type="ARBA" id="ARBA00023201"/>
    </source>
</evidence>
<evidence type="ECO:0000256" key="9">
    <source>
        <dbReference type="HAMAP-Rule" id="MF_01844"/>
    </source>
</evidence>
<keyword evidence="11" id="KW-1185">Reference proteome</keyword>
<evidence type="ECO:0000313" key="11">
    <source>
        <dbReference type="Proteomes" id="UP000037175"/>
    </source>
</evidence>
<comment type="caution">
    <text evidence="10">The sequence shown here is derived from an EMBL/GenBank/DDBJ whole genome shotgun (WGS) entry which is preliminary data.</text>
</comment>
<keyword evidence="5 9" id="KW-1133">Transmembrane helix</keyword>
<keyword evidence="2 9" id="KW-0050">Antiport</keyword>
<dbReference type="RefSeq" id="WP_083436962.1">
    <property type="nucleotide sequence ID" value="NZ_LGTE01000027.1"/>
</dbReference>
<gene>
    <name evidence="9" type="primary">nhaA</name>
    <name evidence="10" type="ORF">Tfer_2876</name>
</gene>
<evidence type="ECO:0000256" key="5">
    <source>
        <dbReference type="ARBA" id="ARBA00022989"/>
    </source>
</evidence>
<dbReference type="EMBL" id="LGTE01000027">
    <property type="protein sequence ID" value="KNZ68547.1"/>
    <property type="molecule type" value="Genomic_DNA"/>
</dbReference>
<evidence type="ECO:0000256" key="4">
    <source>
        <dbReference type="ARBA" id="ARBA00022692"/>
    </source>
</evidence>
<dbReference type="Proteomes" id="UP000037175">
    <property type="component" value="Unassembled WGS sequence"/>
</dbReference>
<feature type="transmembrane region" description="Helical" evidence="9">
    <location>
        <begin position="382"/>
        <end position="401"/>
    </location>
</feature>
<keyword evidence="3 9" id="KW-1003">Cell membrane</keyword>
<feature type="transmembrane region" description="Helical" evidence="9">
    <location>
        <begin position="198"/>
        <end position="217"/>
    </location>
</feature>
<dbReference type="Gene3D" id="1.20.1530.10">
    <property type="entry name" value="Na+/H+ antiporter like domain"/>
    <property type="match status" value="1"/>
</dbReference>
<feature type="transmembrane region" description="Helical" evidence="9">
    <location>
        <begin position="308"/>
        <end position="331"/>
    </location>
</feature>
<dbReference type="HAMAP" id="MF_01844">
    <property type="entry name" value="NhaA"/>
    <property type="match status" value="1"/>
</dbReference>
<keyword evidence="9" id="KW-0813">Transport</keyword>
<feature type="transmembrane region" description="Helical" evidence="9">
    <location>
        <begin position="347"/>
        <end position="370"/>
    </location>
</feature>
<dbReference type="GO" id="GO:0006885">
    <property type="term" value="P:regulation of pH"/>
    <property type="evidence" value="ECO:0007669"/>
    <property type="project" value="UniProtKB-UniRule"/>
</dbReference>
<reference evidence="11" key="1">
    <citation type="submission" date="2015-07" db="EMBL/GenBank/DDBJ databases">
        <title>Complete Genome of Thermincola ferriacetica strain Z-0001T.</title>
        <authorList>
            <person name="Lusk B."/>
            <person name="Badalamenti J.P."/>
            <person name="Parameswaran P."/>
            <person name="Bond D.R."/>
            <person name="Torres C.I."/>
        </authorList>
    </citation>
    <scope>NUCLEOTIDE SEQUENCE [LARGE SCALE GENOMIC DNA]</scope>
    <source>
        <strain evidence="11">Z-0001</strain>
    </source>
</reference>
<dbReference type="GO" id="GO:0005886">
    <property type="term" value="C:plasma membrane"/>
    <property type="evidence" value="ECO:0007669"/>
    <property type="project" value="UniProtKB-SubCell"/>
</dbReference>
<proteinExistence type="inferred from homology"/>
<dbReference type="PANTHER" id="PTHR30341:SF0">
    <property type="entry name" value="NA(+)_H(+) ANTIPORTER NHAA"/>
    <property type="match status" value="1"/>
</dbReference>
<comment type="similarity">
    <text evidence="9">Belongs to the NhaA Na(+)/H(+) (TC 2.A.33) antiporter family.</text>
</comment>
<feature type="transmembrane region" description="Helical" evidence="9">
    <location>
        <begin position="140"/>
        <end position="162"/>
    </location>
</feature>
<dbReference type="InterPro" id="IPR004670">
    <property type="entry name" value="NhaA"/>
</dbReference>
<protein>
    <recommendedName>
        <fullName evidence="9">Na(+)/H(+) antiporter NhaA</fullName>
    </recommendedName>
    <alternativeName>
        <fullName evidence="9">Sodium/proton antiporter NhaA</fullName>
    </alternativeName>
</protein>
<feature type="transmembrane region" description="Helical" evidence="9">
    <location>
        <begin position="276"/>
        <end position="296"/>
    </location>
</feature>
<keyword evidence="6 9" id="KW-0915">Sodium</keyword>
<evidence type="ECO:0000256" key="6">
    <source>
        <dbReference type="ARBA" id="ARBA00023053"/>
    </source>
</evidence>
<organism evidence="10 11">
    <name type="scientific">Thermincola ferriacetica</name>
    <dbReference type="NCBI Taxonomy" id="281456"/>
    <lineage>
        <taxon>Bacteria</taxon>
        <taxon>Bacillati</taxon>
        <taxon>Bacillota</taxon>
        <taxon>Clostridia</taxon>
        <taxon>Eubacteriales</taxon>
        <taxon>Thermincolaceae</taxon>
        <taxon>Thermincola</taxon>
    </lineage>
</organism>
<feature type="transmembrane region" description="Helical" evidence="9">
    <location>
        <begin position="224"/>
        <end position="256"/>
    </location>
</feature>
<evidence type="ECO:0000256" key="1">
    <source>
        <dbReference type="ARBA" id="ARBA00004429"/>
    </source>
</evidence>